<keyword evidence="7" id="KW-1015">Disulfide bond</keyword>
<evidence type="ECO:0000256" key="5">
    <source>
        <dbReference type="ARBA" id="ARBA00022820"/>
    </source>
</evidence>
<evidence type="ECO:0000256" key="2">
    <source>
        <dbReference type="ARBA" id="ARBA00022670"/>
    </source>
</evidence>
<evidence type="ECO:0000256" key="1">
    <source>
        <dbReference type="ARBA" id="ARBA00022659"/>
    </source>
</evidence>
<dbReference type="PROSITE" id="PS00135">
    <property type="entry name" value="TRYPSIN_SER"/>
    <property type="match status" value="1"/>
</dbReference>
<gene>
    <name evidence="12" type="ORF">MNOR_LOCUS7826</name>
</gene>
<dbReference type="InterPro" id="IPR043504">
    <property type="entry name" value="Peptidase_S1_PA_chymotrypsin"/>
</dbReference>
<accession>A0AAV2Q5W7</accession>
<dbReference type="PANTHER" id="PTHR24252">
    <property type="entry name" value="ACROSIN-RELATED"/>
    <property type="match status" value="1"/>
</dbReference>
<keyword evidence="13" id="KW-1185">Reference proteome</keyword>
<reference evidence="12 13" key="1">
    <citation type="submission" date="2024-05" db="EMBL/GenBank/DDBJ databases">
        <authorList>
            <person name="Wallberg A."/>
        </authorList>
    </citation>
    <scope>NUCLEOTIDE SEQUENCE [LARGE SCALE GENOMIC DNA]</scope>
</reference>
<sequence length="285" mass="30686">MTCWFSDEDDCNGTGCVGGGSGSGGVDCTCGKPNWTTRIVGGSPVDPKLKYPWMVGIYSYSWSDQYYCGGTIVNNLFILSAAHCFYSGGPQIPSDILMSIGDHNQDSTSDDIDGITIKVSVERVHIHPYYDDATINHDFSLVQLSEPLIFGDLIRPVCLPENDLNTYEGETGTIIGWGTTASGGYAPDVLREAQVTILDQTCGDYDPADITEIMLCASHPGTDSCQGDSGGSIAVVEGELYVQVGVVSWGYGCADASFPGVYSRISTVLRWIHQIADKGEWCPRE</sequence>
<evidence type="ECO:0000313" key="13">
    <source>
        <dbReference type="Proteomes" id="UP001497623"/>
    </source>
</evidence>
<dbReference type="PANTHER" id="PTHR24252:SF7">
    <property type="entry name" value="HYALIN"/>
    <property type="match status" value="1"/>
</dbReference>
<dbReference type="Gene3D" id="2.40.10.10">
    <property type="entry name" value="Trypsin-like serine proteases"/>
    <property type="match status" value="1"/>
</dbReference>
<evidence type="ECO:0000256" key="10">
    <source>
        <dbReference type="RuleBase" id="RU363034"/>
    </source>
</evidence>
<evidence type="ECO:0000256" key="4">
    <source>
        <dbReference type="ARBA" id="ARBA00022801"/>
    </source>
</evidence>
<protein>
    <recommendedName>
        <fullName evidence="9">limulus clotting factor C</fullName>
        <ecNumber evidence="9">3.4.21.84</ecNumber>
    </recommendedName>
</protein>
<dbReference type="GO" id="GO:0042381">
    <property type="term" value="P:hemolymph coagulation"/>
    <property type="evidence" value="ECO:0007669"/>
    <property type="project" value="UniProtKB-KW"/>
</dbReference>
<dbReference type="SUPFAM" id="SSF50494">
    <property type="entry name" value="Trypsin-like serine proteases"/>
    <property type="match status" value="1"/>
</dbReference>
<dbReference type="Pfam" id="PF00089">
    <property type="entry name" value="Trypsin"/>
    <property type="match status" value="1"/>
</dbReference>
<comment type="catalytic activity">
    <reaction evidence="8">
        <text>Selective cleavage of 103-Arg-|-Ser-104 and 124-Ile-|-Ile-125 bonds in Limulus clotting factor B to form activated factor B. Cleavage of -Pro-Arg-|-Xaa- bonds in synthetic substrates.</text>
        <dbReference type="EC" id="3.4.21.84"/>
    </reaction>
</comment>
<evidence type="ECO:0000256" key="7">
    <source>
        <dbReference type="ARBA" id="ARBA00023157"/>
    </source>
</evidence>
<dbReference type="GO" id="GO:0006508">
    <property type="term" value="P:proteolysis"/>
    <property type="evidence" value="ECO:0007669"/>
    <property type="project" value="UniProtKB-KW"/>
</dbReference>
<dbReference type="FunFam" id="2.40.10.10:FF:000120">
    <property type="entry name" value="Putative serine protease"/>
    <property type="match status" value="1"/>
</dbReference>
<feature type="non-terminal residue" evidence="12">
    <location>
        <position position="285"/>
    </location>
</feature>
<comment type="caution">
    <text evidence="12">The sequence shown here is derived from an EMBL/GenBank/DDBJ whole genome shotgun (WGS) entry which is preliminary data.</text>
</comment>
<evidence type="ECO:0000259" key="11">
    <source>
        <dbReference type="PROSITE" id="PS50240"/>
    </source>
</evidence>
<dbReference type="EC" id="3.4.21.84" evidence="9"/>
<evidence type="ECO:0000256" key="3">
    <source>
        <dbReference type="ARBA" id="ARBA00022729"/>
    </source>
</evidence>
<dbReference type="SMART" id="SM00020">
    <property type="entry name" value="Tryp_SPc"/>
    <property type="match status" value="1"/>
</dbReference>
<dbReference type="InterPro" id="IPR001254">
    <property type="entry name" value="Trypsin_dom"/>
</dbReference>
<organism evidence="12 13">
    <name type="scientific">Meganyctiphanes norvegica</name>
    <name type="common">Northern krill</name>
    <name type="synonym">Thysanopoda norvegica</name>
    <dbReference type="NCBI Taxonomy" id="48144"/>
    <lineage>
        <taxon>Eukaryota</taxon>
        <taxon>Metazoa</taxon>
        <taxon>Ecdysozoa</taxon>
        <taxon>Arthropoda</taxon>
        <taxon>Crustacea</taxon>
        <taxon>Multicrustacea</taxon>
        <taxon>Malacostraca</taxon>
        <taxon>Eumalacostraca</taxon>
        <taxon>Eucarida</taxon>
        <taxon>Euphausiacea</taxon>
        <taxon>Euphausiidae</taxon>
        <taxon>Meganyctiphanes</taxon>
    </lineage>
</organism>
<keyword evidence="2 10" id="KW-0645">Protease</keyword>
<dbReference type="InterPro" id="IPR033116">
    <property type="entry name" value="TRYPSIN_SER"/>
</dbReference>
<keyword evidence="3" id="KW-0732">Signal</keyword>
<evidence type="ECO:0000256" key="9">
    <source>
        <dbReference type="ARBA" id="ARBA00066707"/>
    </source>
</evidence>
<dbReference type="EMBL" id="CAXKWB010003520">
    <property type="protein sequence ID" value="CAL4069405.1"/>
    <property type="molecule type" value="Genomic_DNA"/>
</dbReference>
<dbReference type="PRINTS" id="PR00722">
    <property type="entry name" value="CHYMOTRYPSIN"/>
</dbReference>
<proteinExistence type="predicted"/>
<feature type="domain" description="Peptidase S1" evidence="11">
    <location>
        <begin position="39"/>
        <end position="277"/>
    </location>
</feature>
<dbReference type="CDD" id="cd00190">
    <property type="entry name" value="Tryp_SPc"/>
    <property type="match status" value="1"/>
</dbReference>
<dbReference type="PROSITE" id="PS00134">
    <property type="entry name" value="TRYPSIN_HIS"/>
    <property type="match status" value="1"/>
</dbReference>
<dbReference type="GO" id="GO:0004252">
    <property type="term" value="F:serine-type endopeptidase activity"/>
    <property type="evidence" value="ECO:0007669"/>
    <property type="project" value="InterPro"/>
</dbReference>
<evidence type="ECO:0000256" key="6">
    <source>
        <dbReference type="ARBA" id="ARBA00022825"/>
    </source>
</evidence>
<dbReference type="AlphaFoldDB" id="A0AAV2Q5W7"/>
<keyword evidence="5" id="KW-0353">Hemolymph clotting</keyword>
<keyword evidence="1" id="KW-0768">Sushi</keyword>
<dbReference type="PROSITE" id="PS50240">
    <property type="entry name" value="TRYPSIN_DOM"/>
    <property type="match status" value="1"/>
</dbReference>
<evidence type="ECO:0000313" key="12">
    <source>
        <dbReference type="EMBL" id="CAL4069405.1"/>
    </source>
</evidence>
<dbReference type="InterPro" id="IPR018114">
    <property type="entry name" value="TRYPSIN_HIS"/>
</dbReference>
<dbReference type="InterPro" id="IPR009003">
    <property type="entry name" value="Peptidase_S1_PA"/>
</dbReference>
<name>A0AAV2Q5W7_MEGNR</name>
<dbReference type="Proteomes" id="UP001497623">
    <property type="component" value="Unassembled WGS sequence"/>
</dbReference>
<evidence type="ECO:0000256" key="8">
    <source>
        <dbReference type="ARBA" id="ARBA00052079"/>
    </source>
</evidence>
<keyword evidence="6 10" id="KW-0720">Serine protease</keyword>
<dbReference type="InterPro" id="IPR001314">
    <property type="entry name" value="Peptidase_S1A"/>
</dbReference>
<keyword evidence="4 10" id="KW-0378">Hydrolase</keyword>